<comment type="caution">
    <text evidence="1">The sequence shown here is derived from an EMBL/GenBank/DDBJ whole genome shotgun (WGS) entry which is preliminary data.</text>
</comment>
<evidence type="ECO:0000313" key="2">
    <source>
        <dbReference type="Proteomes" id="UP000678895"/>
    </source>
</evidence>
<sequence>MELIKHKEVSYSIKKTSKLLKKEMERFIEIQEELNSFHKYLLGKGE</sequence>
<keyword evidence="2" id="KW-1185">Reference proteome</keyword>
<dbReference type="RefSeq" id="WP_301624060.1">
    <property type="nucleotide sequence ID" value="NZ_BORS01000001.1"/>
</dbReference>
<gene>
    <name evidence="1" type="ORF">J41TS4_00930</name>
</gene>
<proteinExistence type="predicted"/>
<reference evidence="1" key="1">
    <citation type="submission" date="2021-03" db="EMBL/GenBank/DDBJ databases">
        <title>Antimicrobial resistance genes in bacteria isolated from Japanese honey, and their potential for conferring macrolide and lincosamide resistance in the American foulbrood pathogen Paenibacillus larvae.</title>
        <authorList>
            <person name="Okamoto M."/>
            <person name="Kumagai M."/>
            <person name="Kanamori H."/>
            <person name="Takamatsu D."/>
        </authorList>
    </citation>
    <scope>NUCLEOTIDE SEQUENCE</scope>
    <source>
        <strain evidence="1">J41TS4</strain>
    </source>
</reference>
<dbReference type="Proteomes" id="UP000678895">
    <property type="component" value="Unassembled WGS sequence"/>
</dbReference>
<accession>A0A919Y0S4</accession>
<name>A0A919Y0S4_9BACL</name>
<dbReference type="AlphaFoldDB" id="A0A919Y0S4"/>
<organism evidence="1 2">
    <name type="scientific">Paenibacillus apis</name>
    <dbReference type="NCBI Taxonomy" id="1792174"/>
    <lineage>
        <taxon>Bacteria</taxon>
        <taxon>Bacillati</taxon>
        <taxon>Bacillota</taxon>
        <taxon>Bacilli</taxon>
        <taxon>Bacillales</taxon>
        <taxon>Paenibacillaceae</taxon>
        <taxon>Paenibacillus</taxon>
    </lineage>
</organism>
<protein>
    <submittedName>
        <fullName evidence="1">Uncharacterized protein</fullName>
    </submittedName>
</protein>
<evidence type="ECO:0000313" key="1">
    <source>
        <dbReference type="EMBL" id="GIO40335.1"/>
    </source>
</evidence>
<dbReference type="EMBL" id="BORS01000001">
    <property type="protein sequence ID" value="GIO40335.1"/>
    <property type="molecule type" value="Genomic_DNA"/>
</dbReference>